<gene>
    <name evidence="1" type="ORF">LPU83_pLPU83c_0633</name>
</gene>
<dbReference type="PATRIC" id="fig|348824.6.peg.5391"/>
<evidence type="ECO:0000313" key="1">
    <source>
        <dbReference type="EMBL" id="CDM61195.1"/>
    </source>
</evidence>
<name>W6RLT1_9HYPH</name>
<keyword evidence="1" id="KW-0614">Plasmid</keyword>
<sequence>MKAGVTIAVRALVAPDGKTTADPCHDYLRQRPVARGLNTME</sequence>
<dbReference type="EMBL" id="HG916854">
    <property type="protein sequence ID" value="CDM61195.1"/>
    <property type="molecule type" value="Genomic_DNA"/>
</dbReference>
<dbReference type="AlphaFoldDB" id="W6RLT1"/>
<dbReference type="Proteomes" id="UP000019443">
    <property type="component" value="Plasmid pLPU83c"/>
</dbReference>
<geneLocation type="plasmid" evidence="1 2">
    <name>pLPU83c</name>
</geneLocation>
<organism evidence="1 2">
    <name type="scientific">Rhizobium favelukesii</name>
    <dbReference type="NCBI Taxonomy" id="348824"/>
    <lineage>
        <taxon>Bacteria</taxon>
        <taxon>Pseudomonadati</taxon>
        <taxon>Pseudomonadota</taxon>
        <taxon>Alphaproteobacteria</taxon>
        <taxon>Hyphomicrobiales</taxon>
        <taxon>Rhizobiaceae</taxon>
        <taxon>Rhizobium/Agrobacterium group</taxon>
        <taxon>Rhizobium</taxon>
    </lineage>
</organism>
<proteinExistence type="predicted"/>
<keyword evidence="2" id="KW-1185">Reference proteome</keyword>
<dbReference type="HOGENOM" id="CLU_3275701_0_0_5"/>
<evidence type="ECO:0000313" key="2">
    <source>
        <dbReference type="Proteomes" id="UP000019443"/>
    </source>
</evidence>
<accession>W6RLT1</accession>
<dbReference type="KEGG" id="rhl:LPU83_pLPU83c_0633"/>
<reference evidence="1" key="1">
    <citation type="submission" date="2013-11" db="EMBL/GenBank/DDBJ databases">
        <title>Draft genome sequence of the broad-host-range Rhizobium sp. LPU83 strain, a member of the low-genetic diversity Oregon-like Rhizobium sp. group.</title>
        <authorList>
            <person name="Wibberg D."/>
            <person name="Puehler A."/>
            <person name="Schlueter A."/>
        </authorList>
    </citation>
    <scope>NUCLEOTIDE SEQUENCE [LARGE SCALE GENOMIC DNA]</scope>
    <source>
        <strain evidence="1">LPU83</strain>
        <plasmid evidence="1">pLPU83c</plasmid>
    </source>
</reference>
<protein>
    <submittedName>
        <fullName evidence="1">Uncharacterized protein</fullName>
    </submittedName>
</protein>